<name>A0A9D4VC50_ADICA</name>
<dbReference type="InterPro" id="IPR036412">
    <property type="entry name" value="HAD-like_sf"/>
</dbReference>
<evidence type="ECO:0000313" key="3">
    <source>
        <dbReference type="Proteomes" id="UP000886520"/>
    </source>
</evidence>
<evidence type="ECO:0000313" key="2">
    <source>
        <dbReference type="EMBL" id="KAI5083790.1"/>
    </source>
</evidence>
<accession>A0A9D4VC50</accession>
<dbReference type="Gene3D" id="3.40.50.1000">
    <property type="entry name" value="HAD superfamily/HAD-like"/>
    <property type="match status" value="1"/>
</dbReference>
<feature type="region of interest" description="Disordered" evidence="1">
    <location>
        <begin position="1"/>
        <end position="25"/>
    </location>
</feature>
<dbReference type="SUPFAM" id="SSF56784">
    <property type="entry name" value="HAD-like"/>
    <property type="match status" value="1"/>
</dbReference>
<organism evidence="2 3">
    <name type="scientific">Adiantum capillus-veneris</name>
    <name type="common">Maidenhair fern</name>
    <dbReference type="NCBI Taxonomy" id="13818"/>
    <lineage>
        <taxon>Eukaryota</taxon>
        <taxon>Viridiplantae</taxon>
        <taxon>Streptophyta</taxon>
        <taxon>Embryophyta</taxon>
        <taxon>Tracheophyta</taxon>
        <taxon>Polypodiopsida</taxon>
        <taxon>Polypodiidae</taxon>
        <taxon>Polypodiales</taxon>
        <taxon>Pteridineae</taxon>
        <taxon>Pteridaceae</taxon>
        <taxon>Vittarioideae</taxon>
        <taxon>Adiantum</taxon>
    </lineage>
</organism>
<evidence type="ECO:0000256" key="1">
    <source>
        <dbReference type="SAM" id="MobiDB-lite"/>
    </source>
</evidence>
<dbReference type="EMBL" id="JABFUD020000002">
    <property type="protein sequence ID" value="KAI5083790.1"/>
    <property type="molecule type" value="Genomic_DNA"/>
</dbReference>
<dbReference type="AlphaFoldDB" id="A0A9D4VC50"/>
<reference evidence="2" key="1">
    <citation type="submission" date="2021-01" db="EMBL/GenBank/DDBJ databases">
        <title>Adiantum capillus-veneris genome.</title>
        <authorList>
            <person name="Fang Y."/>
            <person name="Liao Q."/>
        </authorList>
    </citation>
    <scope>NUCLEOTIDE SEQUENCE</scope>
    <source>
        <strain evidence="2">H3</strain>
        <tissue evidence="2">Leaf</tissue>
    </source>
</reference>
<feature type="compositionally biased region" description="Basic and acidic residues" evidence="1">
    <location>
        <begin position="8"/>
        <end position="23"/>
    </location>
</feature>
<dbReference type="PANTHER" id="PTHR43198">
    <property type="entry name" value="BIFUNCTIONAL TH2 PROTEIN"/>
    <property type="match status" value="1"/>
</dbReference>
<dbReference type="Proteomes" id="UP000886520">
    <property type="component" value="Chromosome 3"/>
</dbReference>
<dbReference type="InterPro" id="IPR023214">
    <property type="entry name" value="HAD_sf"/>
</dbReference>
<gene>
    <name evidence="2" type="ORF">GOP47_0003533</name>
</gene>
<keyword evidence="3" id="KW-1185">Reference proteome</keyword>
<dbReference type="InterPro" id="IPR050967">
    <property type="entry name" value="Thiamine_Salvage_TenA"/>
</dbReference>
<comment type="caution">
    <text evidence="2">The sequence shown here is derived from an EMBL/GenBank/DDBJ whole genome shotgun (WGS) entry which is preliminary data.</text>
</comment>
<dbReference type="GO" id="GO:0005829">
    <property type="term" value="C:cytosol"/>
    <property type="evidence" value="ECO:0007669"/>
    <property type="project" value="TreeGrafter"/>
</dbReference>
<protein>
    <submittedName>
        <fullName evidence="2">Uncharacterized protein</fullName>
    </submittedName>
</protein>
<proteinExistence type="predicted"/>
<dbReference type="PANTHER" id="PTHR43198:SF2">
    <property type="entry name" value="SI:CH1073-67J19.1-RELATED"/>
    <property type="match status" value="1"/>
</dbReference>
<sequence>MDDVASAEEGHMDRQGSSDEDTLHATLLSLEEPEKRADQQVIREGLLKGITKDDLRKVAKERVALRPNCGELLERLAKSNVPIHVISSNWSHDLILESLPRGLQ</sequence>
<dbReference type="OrthoDB" id="1895781at2759"/>